<dbReference type="SUPFAM" id="SSF50969">
    <property type="entry name" value="YVTN repeat-like/Quinoprotein amine dehydrogenase"/>
    <property type="match status" value="1"/>
</dbReference>
<protein>
    <submittedName>
        <fullName evidence="1">Uncharacterized protein</fullName>
    </submittedName>
</protein>
<reference evidence="1 2" key="1">
    <citation type="submission" date="2014-04" db="EMBL/GenBank/DDBJ databases">
        <authorList>
            <consortium name="DOE Joint Genome Institute"/>
            <person name="Kuo A."/>
            <person name="Tarkka M."/>
            <person name="Buscot F."/>
            <person name="Kohler A."/>
            <person name="Nagy L.G."/>
            <person name="Floudas D."/>
            <person name="Copeland A."/>
            <person name="Barry K.W."/>
            <person name="Cichocki N."/>
            <person name="Veneault-Fourrey C."/>
            <person name="LaButti K."/>
            <person name="Lindquist E.A."/>
            <person name="Lipzen A."/>
            <person name="Lundell T."/>
            <person name="Morin E."/>
            <person name="Murat C."/>
            <person name="Sun H."/>
            <person name="Tunlid A."/>
            <person name="Henrissat B."/>
            <person name="Grigoriev I.V."/>
            <person name="Hibbett D.S."/>
            <person name="Martin F."/>
            <person name="Nordberg H.P."/>
            <person name="Cantor M.N."/>
            <person name="Hua S.X."/>
        </authorList>
    </citation>
    <scope>NUCLEOTIDE SEQUENCE [LARGE SCALE GENOMIC DNA]</scope>
    <source>
        <strain evidence="1 2">F 1598</strain>
    </source>
</reference>
<proteinExistence type="predicted"/>
<sequence length="254" mass="28063">MGLCKFPEISRSLKSYSIRQARIQHARLCSLVHAFGGLVADLFKRDHRFIVLKPYPSLRTMLSQLDFIRSYNHTLSSTFSHPSLPLTHHSQNWSLCSNVIPLPTEPNALALSPDETLLAVAAGSEVLIYSTGDSMNLIHTLQDHGSVTSVEWYPNGEKKLVWGSSVNGMRRKEAVRFGDLNKEDSPTKIDLECAATGARALAGEPLVLQAGRIGNQDSAQPSFLTSSQRACVFNRDTSAQVVRLLKLVDICLIY</sequence>
<name>A0A0C3AP96_PILCF</name>
<accession>A0A0C3AP96</accession>
<organism evidence="1 2">
    <name type="scientific">Piloderma croceum (strain F 1598)</name>
    <dbReference type="NCBI Taxonomy" id="765440"/>
    <lineage>
        <taxon>Eukaryota</taxon>
        <taxon>Fungi</taxon>
        <taxon>Dikarya</taxon>
        <taxon>Basidiomycota</taxon>
        <taxon>Agaricomycotina</taxon>
        <taxon>Agaricomycetes</taxon>
        <taxon>Agaricomycetidae</taxon>
        <taxon>Atheliales</taxon>
        <taxon>Atheliaceae</taxon>
        <taxon>Piloderma</taxon>
    </lineage>
</organism>
<dbReference type="Gene3D" id="2.130.10.10">
    <property type="entry name" value="YVTN repeat-like/Quinoprotein amine dehydrogenase"/>
    <property type="match status" value="1"/>
</dbReference>
<dbReference type="Proteomes" id="UP000054166">
    <property type="component" value="Unassembled WGS sequence"/>
</dbReference>
<gene>
    <name evidence="1" type="ORF">PILCRDRAFT_666437</name>
</gene>
<dbReference type="InterPro" id="IPR011044">
    <property type="entry name" value="Quino_amine_DH_bsu"/>
</dbReference>
<reference evidence="2" key="2">
    <citation type="submission" date="2015-01" db="EMBL/GenBank/DDBJ databases">
        <title>Evolutionary Origins and Diversification of the Mycorrhizal Mutualists.</title>
        <authorList>
            <consortium name="DOE Joint Genome Institute"/>
            <consortium name="Mycorrhizal Genomics Consortium"/>
            <person name="Kohler A."/>
            <person name="Kuo A."/>
            <person name="Nagy L.G."/>
            <person name="Floudas D."/>
            <person name="Copeland A."/>
            <person name="Barry K.W."/>
            <person name="Cichocki N."/>
            <person name="Veneault-Fourrey C."/>
            <person name="LaButti K."/>
            <person name="Lindquist E.A."/>
            <person name="Lipzen A."/>
            <person name="Lundell T."/>
            <person name="Morin E."/>
            <person name="Murat C."/>
            <person name="Riley R."/>
            <person name="Ohm R."/>
            <person name="Sun H."/>
            <person name="Tunlid A."/>
            <person name="Henrissat B."/>
            <person name="Grigoriev I.V."/>
            <person name="Hibbett D.S."/>
            <person name="Martin F."/>
        </authorList>
    </citation>
    <scope>NUCLEOTIDE SEQUENCE [LARGE SCALE GENOMIC DNA]</scope>
    <source>
        <strain evidence="2">F 1598</strain>
    </source>
</reference>
<dbReference type="HOGENOM" id="CLU_1094642_0_0_1"/>
<dbReference type="AlphaFoldDB" id="A0A0C3AP96"/>
<keyword evidence="2" id="KW-1185">Reference proteome</keyword>
<dbReference type="EMBL" id="KN833043">
    <property type="protein sequence ID" value="KIM75698.1"/>
    <property type="molecule type" value="Genomic_DNA"/>
</dbReference>
<evidence type="ECO:0000313" key="1">
    <source>
        <dbReference type="EMBL" id="KIM75698.1"/>
    </source>
</evidence>
<dbReference type="InParanoid" id="A0A0C3AP96"/>
<evidence type="ECO:0000313" key="2">
    <source>
        <dbReference type="Proteomes" id="UP000054166"/>
    </source>
</evidence>
<dbReference type="InterPro" id="IPR015943">
    <property type="entry name" value="WD40/YVTN_repeat-like_dom_sf"/>
</dbReference>